<evidence type="ECO:0000313" key="3">
    <source>
        <dbReference type="Proteomes" id="UP000015451"/>
    </source>
</evidence>
<comment type="caution">
    <text evidence="1">The sequence shown here is derived from an EMBL/GenBank/DDBJ whole genome shotgun (WGS) entry which is preliminary data.</text>
</comment>
<gene>
    <name evidence="2" type="ORF">N199_07105</name>
    <name evidence="1" type="ORF">N199_08005</name>
</gene>
<reference evidence="1 3" key="1">
    <citation type="journal article" date="2013" name="Genome Announc.">
        <title>Multiple genome sequences of Helicobacter pylori strains of diverse disease and antibiotic resistance backgrounds from Malaysia.</title>
        <authorList>
            <person name="Rehvathy V."/>
            <person name="Tan M.H."/>
            <person name="Gunaletchumy S.P."/>
            <person name="Teh X."/>
            <person name="Wang S."/>
            <person name="Baybayan P."/>
            <person name="Singh S."/>
            <person name="Ashby M."/>
            <person name="Kaakoush N.O."/>
            <person name="Mitchell H.M."/>
            <person name="Croft L.J."/>
            <person name="Goh K.L."/>
            <person name="Loke M.F."/>
            <person name="Vadivelu J."/>
        </authorList>
    </citation>
    <scope>NUCLEOTIDE SEQUENCE [LARGE SCALE GENOMIC DNA]</scope>
    <source>
        <strain evidence="1 3">UM038</strain>
    </source>
</reference>
<evidence type="ECO:0000313" key="2">
    <source>
        <dbReference type="EMBL" id="EPZ68986.1"/>
    </source>
</evidence>
<accession>A0AAV3JQ43</accession>
<name>A0AAV3JQ43_HELPX</name>
<sequence length="66" mass="7936">MRSQCSSEKSYDRLGYEIKAHYKVKLLKNKWHREFLILLKRLFNQIKIIKRVCVFSVFLGGKSLVF</sequence>
<evidence type="ECO:0000313" key="1">
    <source>
        <dbReference type="EMBL" id="EPZ68802.1"/>
    </source>
</evidence>
<dbReference type="Proteomes" id="UP000015451">
    <property type="component" value="Unassembled WGS sequence"/>
</dbReference>
<dbReference type="EMBL" id="AUSL01000024">
    <property type="protein sequence ID" value="EPZ68802.1"/>
    <property type="molecule type" value="Genomic_DNA"/>
</dbReference>
<dbReference type="AlphaFoldDB" id="A0AAV3JQ43"/>
<protein>
    <submittedName>
        <fullName evidence="1">Uncharacterized protein</fullName>
    </submittedName>
</protein>
<proteinExistence type="predicted"/>
<organism evidence="1 3">
    <name type="scientific">Helicobacter pylori UM038</name>
    <dbReference type="NCBI Taxonomy" id="1352343"/>
    <lineage>
        <taxon>Bacteria</taxon>
        <taxon>Pseudomonadati</taxon>
        <taxon>Campylobacterota</taxon>
        <taxon>Epsilonproteobacteria</taxon>
        <taxon>Campylobacterales</taxon>
        <taxon>Helicobacteraceae</taxon>
        <taxon>Helicobacter</taxon>
    </lineage>
</organism>
<dbReference type="EMBL" id="AUSL01000018">
    <property type="protein sequence ID" value="EPZ68986.1"/>
    <property type="molecule type" value="Genomic_DNA"/>
</dbReference>